<reference evidence="3" key="1">
    <citation type="submission" date="2025-08" db="UniProtKB">
        <authorList>
            <consortium name="Ensembl"/>
        </authorList>
    </citation>
    <scope>IDENTIFICATION</scope>
</reference>
<proteinExistence type="predicted"/>
<dbReference type="GO" id="GO:0051049">
    <property type="term" value="P:regulation of transport"/>
    <property type="evidence" value="ECO:0007669"/>
    <property type="project" value="TreeGrafter"/>
</dbReference>
<feature type="compositionally biased region" description="Low complexity" evidence="1">
    <location>
        <begin position="255"/>
        <end position="276"/>
    </location>
</feature>
<evidence type="ECO:0000259" key="2">
    <source>
        <dbReference type="PROSITE" id="PS50870"/>
    </source>
</evidence>
<feature type="compositionally biased region" description="Polar residues" evidence="1">
    <location>
        <begin position="313"/>
        <end position="323"/>
    </location>
</feature>
<dbReference type="InterPro" id="IPR010504">
    <property type="entry name" value="AH_dom"/>
</dbReference>
<dbReference type="PANTHER" id="PTHR10164:SF4">
    <property type="entry name" value="GH23156P"/>
    <property type="match status" value="1"/>
</dbReference>
<evidence type="ECO:0000313" key="4">
    <source>
        <dbReference type="Proteomes" id="UP000694388"/>
    </source>
</evidence>
<dbReference type="InterPro" id="IPR024114">
    <property type="entry name" value="Islet_autoAg_Ica1/Ica1-like"/>
</dbReference>
<dbReference type="GO" id="GO:0005794">
    <property type="term" value="C:Golgi apparatus"/>
    <property type="evidence" value="ECO:0007669"/>
    <property type="project" value="TreeGrafter"/>
</dbReference>
<dbReference type="AlphaFoldDB" id="A0A8C4WXA6"/>
<dbReference type="SMART" id="SM01237">
    <property type="entry name" value="ICA69"/>
    <property type="match status" value="1"/>
</dbReference>
<dbReference type="PANTHER" id="PTHR10164">
    <property type="entry name" value="ISLET CELL AUTOANTIGEN 1"/>
    <property type="match status" value="1"/>
</dbReference>
<name>A0A8C4WXA6_EPTBU</name>
<dbReference type="GeneTree" id="ENSGT00390000005530"/>
<feature type="region of interest" description="Disordered" evidence="1">
    <location>
        <begin position="254"/>
        <end position="323"/>
    </location>
</feature>
<dbReference type="Proteomes" id="UP000694388">
    <property type="component" value="Unplaced"/>
</dbReference>
<evidence type="ECO:0000313" key="3">
    <source>
        <dbReference type="Ensembl" id="ENSEBUP00000017585.1"/>
    </source>
</evidence>
<evidence type="ECO:0000256" key="1">
    <source>
        <dbReference type="SAM" id="MobiDB-lite"/>
    </source>
</evidence>
<feature type="domain" description="AH" evidence="2">
    <location>
        <begin position="1"/>
        <end position="67"/>
    </location>
</feature>
<keyword evidence="4" id="KW-1185">Reference proteome</keyword>
<dbReference type="InterPro" id="IPR027267">
    <property type="entry name" value="AH/BAR_dom_sf"/>
</dbReference>
<protein>
    <recommendedName>
        <fullName evidence="2">AH domain-containing protein</fullName>
    </recommendedName>
</protein>
<sequence length="323" mass="35756">MLCCKQVQTQVRTTKERFDKLAHDVGQKVDLLGASRCNLLSQTLVNYQNSLLQFLEKASKLMFTVHEDFKGYHPYYFNTLKCLQDPFEKLLDQVSQDKNAEKQKTQDMEKDDALISLEVENQSEVTEQFETMRQLEPDSDEAIRKEQTLLQKILNEPSTGESSDMGFSAQWQAAFGGGAEASSGSVPMLTQQSLLGFDDLMGEGEISQVHKSTILSSLMGAEESDGEVPQNMPALHGFLPSQLLETNQFQFSWGTQPSSQVSSAQQTQSAPSSSTPGHEMPPSKGSTTPKNMSAWFDLFADLDPLSNPDAVGQPNNDQDLLKA</sequence>
<reference evidence="3" key="2">
    <citation type="submission" date="2025-09" db="UniProtKB">
        <authorList>
            <consortium name="Ensembl"/>
        </authorList>
    </citation>
    <scope>IDENTIFICATION</scope>
</reference>
<dbReference type="InterPro" id="IPR006723">
    <property type="entry name" value="Islet_autoAg_Ica1_C"/>
</dbReference>
<dbReference type="Pfam" id="PF04629">
    <property type="entry name" value="ICA69"/>
    <property type="match status" value="2"/>
</dbReference>
<accession>A0A8C4WXA6</accession>
<dbReference type="Gene3D" id="1.20.1270.60">
    <property type="entry name" value="Arfaptin homology (AH) domain/BAR domain"/>
    <property type="match status" value="1"/>
</dbReference>
<dbReference type="SUPFAM" id="SSF103657">
    <property type="entry name" value="BAR/IMD domain-like"/>
    <property type="match status" value="1"/>
</dbReference>
<dbReference type="PROSITE" id="PS50870">
    <property type="entry name" value="AH"/>
    <property type="match status" value="1"/>
</dbReference>
<dbReference type="Pfam" id="PF06456">
    <property type="entry name" value="Arfaptin"/>
    <property type="match status" value="1"/>
</dbReference>
<dbReference type="Ensembl" id="ENSEBUT00000018161.1">
    <property type="protein sequence ID" value="ENSEBUP00000017585.1"/>
    <property type="gene ID" value="ENSEBUG00000010996.1"/>
</dbReference>
<organism evidence="3 4">
    <name type="scientific">Eptatretus burgeri</name>
    <name type="common">Inshore hagfish</name>
    <dbReference type="NCBI Taxonomy" id="7764"/>
    <lineage>
        <taxon>Eukaryota</taxon>
        <taxon>Metazoa</taxon>
        <taxon>Chordata</taxon>
        <taxon>Craniata</taxon>
        <taxon>Vertebrata</taxon>
        <taxon>Cyclostomata</taxon>
        <taxon>Myxini</taxon>
        <taxon>Myxiniformes</taxon>
        <taxon>Myxinidae</taxon>
        <taxon>Eptatretinae</taxon>
        <taxon>Eptatretus</taxon>
    </lineage>
</organism>
<dbReference type="GO" id="GO:0019904">
    <property type="term" value="F:protein domain specific binding"/>
    <property type="evidence" value="ECO:0007669"/>
    <property type="project" value="InterPro"/>
</dbReference>
<dbReference type="OMA" id="DTHHTIQ"/>